<dbReference type="PANTHER" id="PTHR15263:SF1">
    <property type="entry name" value="NF-KAPPA-B INHIBITOR-LIKE PROTEIN 1"/>
    <property type="match status" value="1"/>
</dbReference>
<feature type="region of interest" description="Disordered" evidence="6">
    <location>
        <begin position="342"/>
        <end position="375"/>
    </location>
</feature>
<keyword evidence="5" id="KW-0539">Nucleus</keyword>
<dbReference type="OrthoDB" id="412109at2759"/>
<gene>
    <name evidence="7" type="ORF">D9615_004950</name>
</gene>
<comment type="subcellular location">
    <subcellularLocation>
        <location evidence="1">Nucleus</location>
    </subcellularLocation>
</comment>
<dbReference type="GO" id="GO:0043124">
    <property type="term" value="P:negative regulation of canonical NF-kappaB signal transduction"/>
    <property type="evidence" value="ECO:0007669"/>
    <property type="project" value="InterPro"/>
</dbReference>
<keyword evidence="8" id="KW-1185">Reference proteome</keyword>
<comment type="caution">
    <text evidence="7">The sequence shown here is derived from an EMBL/GenBank/DDBJ whole genome shotgun (WGS) entry which is preliminary data.</text>
</comment>
<organism evidence="7 8">
    <name type="scientific">Tricholomella constricta</name>
    <dbReference type="NCBI Taxonomy" id="117010"/>
    <lineage>
        <taxon>Eukaryota</taxon>
        <taxon>Fungi</taxon>
        <taxon>Dikarya</taxon>
        <taxon>Basidiomycota</taxon>
        <taxon>Agaricomycotina</taxon>
        <taxon>Agaricomycetes</taxon>
        <taxon>Agaricomycetidae</taxon>
        <taxon>Agaricales</taxon>
        <taxon>Tricholomatineae</taxon>
        <taxon>Lyophyllaceae</taxon>
        <taxon>Tricholomella</taxon>
    </lineage>
</organism>
<evidence type="ECO:0000256" key="3">
    <source>
        <dbReference type="ARBA" id="ARBA00022737"/>
    </source>
</evidence>
<keyword evidence="2" id="KW-0597">Phosphoprotein</keyword>
<keyword evidence="3" id="KW-0677">Repeat</keyword>
<evidence type="ECO:0000256" key="5">
    <source>
        <dbReference type="ARBA" id="ARBA00023242"/>
    </source>
</evidence>
<evidence type="ECO:0000256" key="2">
    <source>
        <dbReference type="ARBA" id="ARBA00022553"/>
    </source>
</evidence>
<reference evidence="7 8" key="1">
    <citation type="journal article" date="2020" name="ISME J.">
        <title>Uncovering the hidden diversity of litter-decomposition mechanisms in mushroom-forming fungi.</title>
        <authorList>
            <person name="Floudas D."/>
            <person name="Bentzer J."/>
            <person name="Ahren D."/>
            <person name="Johansson T."/>
            <person name="Persson P."/>
            <person name="Tunlid A."/>
        </authorList>
    </citation>
    <scope>NUCLEOTIDE SEQUENCE [LARGE SCALE GENOMIC DNA]</scope>
    <source>
        <strain evidence="7 8">CBS 661.87</strain>
    </source>
</reference>
<feature type="region of interest" description="Disordered" evidence="6">
    <location>
        <begin position="182"/>
        <end position="251"/>
    </location>
</feature>
<evidence type="ECO:0000313" key="8">
    <source>
        <dbReference type="Proteomes" id="UP000565441"/>
    </source>
</evidence>
<feature type="region of interest" description="Disordered" evidence="6">
    <location>
        <begin position="99"/>
        <end position="122"/>
    </location>
</feature>
<dbReference type="EMBL" id="JAACJP010000007">
    <property type="protein sequence ID" value="KAF5383208.1"/>
    <property type="molecule type" value="Genomic_DNA"/>
</dbReference>
<feature type="compositionally biased region" description="Basic and acidic residues" evidence="6">
    <location>
        <begin position="194"/>
        <end position="251"/>
    </location>
</feature>
<keyword evidence="4" id="KW-0040">ANK repeat</keyword>
<protein>
    <submittedName>
        <fullName evidence="7">Uncharacterized protein</fullName>
    </submittedName>
</protein>
<accession>A0A8H5HH42</accession>
<sequence length="551" mass="64202">MILSTPKKVVALAKHYAPAWLSPTRLFAPAEPPVITEMPRFPSIAYEVVTRGIPAPVSKSIFRGPNGSYHHSRVIRRANARRAYNSWHKKALAYEAHKAKAGPGPLPKRRTPIPTPTPTPARPTVLETLRAQVHEHLGHSPIEPEDRILLDQLAKLNAQPGGLSGFEALEADLRRLDKVRARGERAMNATPSPEKTRARRVETPEARERRLAEEFARAQKADRAREKEKRVNKEQKAREEQKRREEEERERKEWEKFQRLKDLRDRAIMLDRLRAGQPAPFNAKLDPAKVRAAEDFFREEQQQLADARAARARAEEVQRQRLAREQEAVRLRAQQEEYEQRQRALDEQARQRAEMQARQRALEEQARQRAEEEARQRALEEQFRQRAEEEARQRALEEQARQRAEEQVRQRVAQEQARQRALEEQALRQAQAKANTPPVLNPFEIYDLKWQALKGPDNHANIPFPYFPWPVLRDIFEPSQISLEDVDRFLVQRGCQGKTPKENLKAEILKWHPDKFHYQLKKVFEPHQQAVREGGELVAKFLNILMERVAR</sequence>
<dbReference type="InterPro" id="IPR038753">
    <property type="entry name" value="NFKBIL1"/>
</dbReference>
<dbReference type="PANTHER" id="PTHR15263">
    <property type="entry name" value="I-KAPPA-B-LIKE PROTEIN IKBL"/>
    <property type="match status" value="1"/>
</dbReference>
<evidence type="ECO:0000256" key="6">
    <source>
        <dbReference type="SAM" id="MobiDB-lite"/>
    </source>
</evidence>
<proteinExistence type="predicted"/>
<evidence type="ECO:0000256" key="4">
    <source>
        <dbReference type="ARBA" id="ARBA00023043"/>
    </source>
</evidence>
<dbReference type="AlphaFoldDB" id="A0A8H5HH42"/>
<evidence type="ECO:0000313" key="7">
    <source>
        <dbReference type="EMBL" id="KAF5383208.1"/>
    </source>
</evidence>
<evidence type="ECO:0000256" key="1">
    <source>
        <dbReference type="ARBA" id="ARBA00004123"/>
    </source>
</evidence>
<dbReference type="Proteomes" id="UP000565441">
    <property type="component" value="Unassembled WGS sequence"/>
</dbReference>
<name>A0A8H5HH42_9AGAR</name>
<dbReference type="GO" id="GO:0005634">
    <property type="term" value="C:nucleus"/>
    <property type="evidence" value="ECO:0007669"/>
    <property type="project" value="UniProtKB-SubCell"/>
</dbReference>